<keyword evidence="2" id="KW-1185">Reference proteome</keyword>
<organism evidence="1 2">
    <name type="scientific">Nocardiopsis rhodophaea</name>
    <dbReference type="NCBI Taxonomy" id="280238"/>
    <lineage>
        <taxon>Bacteria</taxon>
        <taxon>Bacillati</taxon>
        <taxon>Actinomycetota</taxon>
        <taxon>Actinomycetes</taxon>
        <taxon>Streptosporangiales</taxon>
        <taxon>Nocardiopsidaceae</taxon>
        <taxon>Nocardiopsis</taxon>
    </lineage>
</organism>
<dbReference type="InterPro" id="IPR019292">
    <property type="entry name" value="McrC"/>
</dbReference>
<gene>
    <name evidence="1" type="ORF">GCM10009799_29950</name>
</gene>
<dbReference type="PANTHER" id="PTHR38733">
    <property type="entry name" value="PROTEIN MCRC"/>
    <property type="match status" value="1"/>
</dbReference>
<reference evidence="1 2" key="1">
    <citation type="journal article" date="2019" name="Int. J. Syst. Evol. Microbiol.">
        <title>The Global Catalogue of Microorganisms (GCM) 10K type strain sequencing project: providing services to taxonomists for standard genome sequencing and annotation.</title>
        <authorList>
            <consortium name="The Broad Institute Genomics Platform"/>
            <consortium name="The Broad Institute Genome Sequencing Center for Infectious Disease"/>
            <person name="Wu L."/>
            <person name="Ma J."/>
        </authorList>
    </citation>
    <scope>NUCLEOTIDE SEQUENCE [LARGE SCALE GENOMIC DNA]</scope>
    <source>
        <strain evidence="1 2">JCM 15313</strain>
    </source>
</reference>
<dbReference type="EMBL" id="BAAAPC010000012">
    <property type="protein sequence ID" value="GAA2000671.1"/>
    <property type="molecule type" value="Genomic_DNA"/>
</dbReference>
<dbReference type="Proteomes" id="UP001501585">
    <property type="component" value="Unassembled WGS sequence"/>
</dbReference>
<dbReference type="RefSeq" id="WP_344162917.1">
    <property type="nucleotide sequence ID" value="NZ_BAAAPC010000012.1"/>
</dbReference>
<accession>A0ABN2T769</accession>
<protein>
    <submittedName>
        <fullName evidence="1">McrBC 5-methylcytosine restriction system component</fullName>
    </submittedName>
</protein>
<proteinExistence type="predicted"/>
<comment type="caution">
    <text evidence="1">The sequence shown here is derived from an EMBL/GenBank/DDBJ whole genome shotgun (WGS) entry which is preliminary data.</text>
</comment>
<dbReference type="Pfam" id="PF10117">
    <property type="entry name" value="McrBC"/>
    <property type="match status" value="1"/>
</dbReference>
<evidence type="ECO:0000313" key="2">
    <source>
        <dbReference type="Proteomes" id="UP001501585"/>
    </source>
</evidence>
<sequence>MNAGTDGPSFPIALTEYSSTSGVSLSERQSTALEATGMVTMSRGHNGLWTLKANKELAGAVVVSHGDEAVELRIEPKLPIRRLMFLIGYAQRGVMWNDDLDNELTDAGEHDGLLPAMALAFARMADGALAQGVMLGYRTVEEALPVVRGRVRESAQIRGRYGAMLPVEVGYADYTVDIAENQILLAATHRILHIPGLPTSTRALLRRVRARLNGVTLTRHKDPLPDWHPSRLNTRYQAALRLGELVLRDSSYEPFHGDGIRVEGVMLRMWQIFEDFVANAVTDALRPRGGHCASQDEHYLDQSRSLELRADLVYYESSFSGTRRPAGVVDAKYKFAKDDSPERDVLYQMLAYCTVLNLSEGHLIYAAGPKATKKRPARRGARSHVHRLNGPSQIAIHHHILDLDQSCATERGHVAAQNGRLPHWSAMGGAQ</sequence>
<name>A0ABN2T769_9ACTN</name>
<evidence type="ECO:0000313" key="1">
    <source>
        <dbReference type="EMBL" id="GAA2000671.1"/>
    </source>
</evidence>
<dbReference type="PANTHER" id="PTHR38733:SF1">
    <property type="entry name" value="TYPE IV METHYL-DIRECTED RESTRICTION ENZYME ECOKMCRBC"/>
    <property type="match status" value="1"/>
</dbReference>